<feature type="domain" description="HTH lacI-type" evidence="4">
    <location>
        <begin position="23"/>
        <end position="77"/>
    </location>
</feature>
<dbReference type="SMART" id="SM00354">
    <property type="entry name" value="HTH_LACI"/>
    <property type="match status" value="1"/>
</dbReference>
<dbReference type="SUPFAM" id="SSF47413">
    <property type="entry name" value="lambda repressor-like DNA-binding domains"/>
    <property type="match status" value="1"/>
</dbReference>
<dbReference type="RefSeq" id="WP_212527610.1">
    <property type="nucleotide sequence ID" value="NZ_JAGSOG010000022.1"/>
</dbReference>
<accession>A0A941EKM5</accession>
<gene>
    <name evidence="5" type="ORF">KDL01_07415</name>
</gene>
<dbReference type="Gene3D" id="3.40.50.2300">
    <property type="match status" value="2"/>
</dbReference>
<dbReference type="InterPro" id="IPR010982">
    <property type="entry name" value="Lambda_DNA-bd_dom_sf"/>
</dbReference>
<dbReference type="SUPFAM" id="SSF53822">
    <property type="entry name" value="Periplasmic binding protein-like I"/>
    <property type="match status" value="1"/>
</dbReference>
<evidence type="ECO:0000313" key="6">
    <source>
        <dbReference type="Proteomes" id="UP000675781"/>
    </source>
</evidence>
<dbReference type="GO" id="GO:0000976">
    <property type="term" value="F:transcription cis-regulatory region binding"/>
    <property type="evidence" value="ECO:0007669"/>
    <property type="project" value="TreeGrafter"/>
</dbReference>
<organism evidence="5 6">
    <name type="scientific">Actinospica durhamensis</name>
    <dbReference type="NCBI Taxonomy" id="1508375"/>
    <lineage>
        <taxon>Bacteria</taxon>
        <taxon>Bacillati</taxon>
        <taxon>Actinomycetota</taxon>
        <taxon>Actinomycetes</taxon>
        <taxon>Catenulisporales</taxon>
        <taxon>Actinospicaceae</taxon>
        <taxon>Actinospica</taxon>
    </lineage>
</organism>
<dbReference type="Pfam" id="PF00356">
    <property type="entry name" value="LacI"/>
    <property type="match status" value="1"/>
</dbReference>
<dbReference type="PROSITE" id="PS00356">
    <property type="entry name" value="HTH_LACI_1"/>
    <property type="match status" value="1"/>
</dbReference>
<dbReference type="PANTHER" id="PTHR30146:SF109">
    <property type="entry name" value="HTH-TYPE TRANSCRIPTIONAL REGULATOR GALS"/>
    <property type="match status" value="1"/>
</dbReference>
<dbReference type="GO" id="GO:0003700">
    <property type="term" value="F:DNA-binding transcription factor activity"/>
    <property type="evidence" value="ECO:0007669"/>
    <property type="project" value="TreeGrafter"/>
</dbReference>
<dbReference type="CDD" id="cd01392">
    <property type="entry name" value="HTH_LacI"/>
    <property type="match status" value="1"/>
</dbReference>
<evidence type="ECO:0000259" key="4">
    <source>
        <dbReference type="PROSITE" id="PS50932"/>
    </source>
</evidence>
<evidence type="ECO:0000256" key="1">
    <source>
        <dbReference type="ARBA" id="ARBA00023015"/>
    </source>
</evidence>
<evidence type="ECO:0000313" key="5">
    <source>
        <dbReference type="EMBL" id="MBR7833086.1"/>
    </source>
</evidence>
<dbReference type="InterPro" id="IPR000843">
    <property type="entry name" value="HTH_LacI"/>
</dbReference>
<keyword evidence="1" id="KW-0805">Transcription regulation</keyword>
<keyword evidence="2 5" id="KW-0238">DNA-binding</keyword>
<keyword evidence="6" id="KW-1185">Reference proteome</keyword>
<dbReference type="Gene3D" id="1.10.260.40">
    <property type="entry name" value="lambda repressor-like DNA-binding domains"/>
    <property type="match status" value="1"/>
</dbReference>
<protein>
    <submittedName>
        <fullName evidence="5">LacI family DNA-binding transcriptional regulator</fullName>
    </submittedName>
</protein>
<dbReference type="CDD" id="cd06267">
    <property type="entry name" value="PBP1_LacI_sugar_binding-like"/>
    <property type="match status" value="1"/>
</dbReference>
<dbReference type="AlphaFoldDB" id="A0A941EKM5"/>
<reference evidence="5" key="1">
    <citation type="submission" date="2021-04" db="EMBL/GenBank/DDBJ databases">
        <title>Genome based classification of Actinospica acidithermotolerans sp. nov., an actinobacterium isolated from an Indonesian hot spring.</title>
        <authorList>
            <person name="Kusuma A.B."/>
            <person name="Putra K.E."/>
            <person name="Nafisah S."/>
            <person name="Loh J."/>
            <person name="Nouioui I."/>
            <person name="Goodfellow M."/>
        </authorList>
    </citation>
    <scope>NUCLEOTIDE SEQUENCE</scope>
    <source>
        <strain evidence="5">CSCA 57</strain>
    </source>
</reference>
<dbReference type="InterPro" id="IPR046335">
    <property type="entry name" value="LacI/GalR-like_sensor"/>
</dbReference>
<evidence type="ECO:0000256" key="2">
    <source>
        <dbReference type="ARBA" id="ARBA00023125"/>
    </source>
</evidence>
<dbReference type="Proteomes" id="UP000675781">
    <property type="component" value="Unassembled WGS sequence"/>
</dbReference>
<dbReference type="PANTHER" id="PTHR30146">
    <property type="entry name" value="LACI-RELATED TRANSCRIPTIONAL REPRESSOR"/>
    <property type="match status" value="1"/>
</dbReference>
<sequence length="375" mass="38909">MKRLSTPPKQPPSKSTAAGRAPVTLRDIASVVGVSPSAVSMALADHPRIGRATKDAVRTAARELGYVANSAGRALRAGRATAVAVVVPNTAQHVFGHPYFMHLLVGVTSSANAHDSGLLVSTNPDQSHEVAAYDRILRSQTAAGAIIASAASNDANVSRMVDTGLPVVLVGRYPHLPQAVSVGVDDHAGAAAVTRHLVADHGLRRIGHISGPLEHQTALDRYEGFRAALAECAEPCAHTLAIGDFSEEAGRAGAAQLLDGMSDLQAIFAANDEMAYGALLELRSRGLRVPQDIALVGYDDFGVSRLTSPALTTVRVPAEQLGLHAADRLFDLIDGVAGEVTHTELPTELVVRESCGEHPAPTAAPTVTGTTAATG</sequence>
<dbReference type="PROSITE" id="PS50932">
    <property type="entry name" value="HTH_LACI_2"/>
    <property type="match status" value="1"/>
</dbReference>
<comment type="caution">
    <text evidence="5">The sequence shown here is derived from an EMBL/GenBank/DDBJ whole genome shotgun (WGS) entry which is preliminary data.</text>
</comment>
<dbReference type="Pfam" id="PF13377">
    <property type="entry name" value="Peripla_BP_3"/>
    <property type="match status" value="1"/>
</dbReference>
<dbReference type="EMBL" id="JAGSOG010000022">
    <property type="protein sequence ID" value="MBR7833086.1"/>
    <property type="molecule type" value="Genomic_DNA"/>
</dbReference>
<dbReference type="InterPro" id="IPR028082">
    <property type="entry name" value="Peripla_BP_I"/>
</dbReference>
<name>A0A941EKM5_9ACTN</name>
<evidence type="ECO:0000256" key="3">
    <source>
        <dbReference type="ARBA" id="ARBA00023163"/>
    </source>
</evidence>
<keyword evidence="3" id="KW-0804">Transcription</keyword>
<proteinExistence type="predicted"/>